<comment type="caution">
    <text evidence="1">The sequence shown here is derived from an EMBL/GenBank/DDBJ whole genome shotgun (WGS) entry which is preliminary data.</text>
</comment>
<gene>
    <name evidence="1" type="ORF">Sru01_20360</name>
</gene>
<protein>
    <recommendedName>
        <fullName evidence="3">Tat pathway signal sequence domain protein</fullName>
    </recommendedName>
</protein>
<evidence type="ECO:0000313" key="1">
    <source>
        <dbReference type="EMBL" id="GII77054.1"/>
    </source>
</evidence>
<dbReference type="Proteomes" id="UP000655287">
    <property type="component" value="Unassembled WGS sequence"/>
</dbReference>
<organism evidence="1 2">
    <name type="scientific">Sphaerisporangium rufum</name>
    <dbReference type="NCBI Taxonomy" id="1381558"/>
    <lineage>
        <taxon>Bacteria</taxon>
        <taxon>Bacillati</taxon>
        <taxon>Actinomycetota</taxon>
        <taxon>Actinomycetes</taxon>
        <taxon>Streptosporangiales</taxon>
        <taxon>Streptosporangiaceae</taxon>
        <taxon>Sphaerisporangium</taxon>
    </lineage>
</organism>
<evidence type="ECO:0008006" key="3">
    <source>
        <dbReference type="Google" id="ProtNLM"/>
    </source>
</evidence>
<dbReference type="InterPro" id="IPR036278">
    <property type="entry name" value="Sialidase_sf"/>
</dbReference>
<keyword evidence="2" id="KW-1185">Reference proteome</keyword>
<accession>A0A919UYR1</accession>
<name>A0A919UYR1_9ACTN</name>
<dbReference type="AlphaFoldDB" id="A0A919UYR1"/>
<dbReference type="EMBL" id="BOOU01000031">
    <property type="protein sequence ID" value="GII77054.1"/>
    <property type="molecule type" value="Genomic_DNA"/>
</dbReference>
<reference evidence="1" key="1">
    <citation type="submission" date="2021-01" db="EMBL/GenBank/DDBJ databases">
        <title>Whole genome shotgun sequence of Sphaerisporangium rufum NBRC 109079.</title>
        <authorList>
            <person name="Komaki H."/>
            <person name="Tamura T."/>
        </authorList>
    </citation>
    <scope>NUCLEOTIDE SEQUENCE</scope>
    <source>
        <strain evidence="1">NBRC 109079</strain>
    </source>
</reference>
<sequence>MPQNLPIGLESGGAAMFVFGPAYAVRAGPVDRLLERLLRMPLIPVLRPGLSGSVRAARLLAAALVLAGVAVASPASAASGPALTRIGDTLLDASALYFVSYDGLVNNGSFQRSGIISYAGYQYAAWYTADRTVVVARRALPGGPWQTLRLPHTLSTNDSHNVISLGVSPSDGRIHVGMDVHNTQIYYLKSEAGLATDPGSRSWTAARFGAVQRTLDGVNLGDISYPQFVPTPEGRLQFAYRTGGAGNGTMELAEYDGSTWRRLGRFSSNTGSWSQHGATSTTRSMYVHGLTYGPNGRLHATFTWREGNGAVMCASGGLANHDTGYIYSDDRGRTWRDGAGRQVGTTGGTPVSVSSPGLVVDPLNADHALMNQESQAVDSAGYPHAIISYVPGRFGQCVANYAAGRTANGRAFHLYQDGSGWHKVEIPVPLQAVGRSRIVFGASGDAYVVMPYGRVVAASKATGWTDWRVLFDGSGLNAFGEVLVDYERLTADGVLSVLYQQKSSGNTPSAIRVLDLRLG</sequence>
<evidence type="ECO:0000313" key="2">
    <source>
        <dbReference type="Proteomes" id="UP000655287"/>
    </source>
</evidence>
<dbReference type="Pfam" id="PF15892">
    <property type="entry name" value="BNR_4"/>
    <property type="match status" value="1"/>
</dbReference>
<dbReference type="SUPFAM" id="SSF50939">
    <property type="entry name" value="Sialidases"/>
    <property type="match status" value="2"/>
</dbReference>
<proteinExistence type="predicted"/>